<dbReference type="Proteomes" id="UP000251571">
    <property type="component" value="Unassembled WGS sequence"/>
</dbReference>
<evidence type="ECO:0000256" key="3">
    <source>
        <dbReference type="ARBA" id="ARBA00012499"/>
    </source>
</evidence>
<name>A0A2Y9BWB0_9RHOB</name>
<keyword evidence="4" id="KW-0479">Metal-binding</keyword>
<dbReference type="InterPro" id="IPR002579">
    <property type="entry name" value="Met_Sox_Rdtase_MsrB_dom"/>
</dbReference>
<dbReference type="SUPFAM" id="SSF51316">
    <property type="entry name" value="Mss4-like"/>
    <property type="match status" value="1"/>
</dbReference>
<evidence type="ECO:0000256" key="6">
    <source>
        <dbReference type="ARBA" id="ARBA00023002"/>
    </source>
</evidence>
<dbReference type="AlphaFoldDB" id="A0A2Y9BWB0"/>
<reference evidence="10 12" key="1">
    <citation type="submission" date="2016-10" db="EMBL/GenBank/DDBJ databases">
        <authorList>
            <person name="Cai Z."/>
        </authorList>
    </citation>
    <scope>NUCLEOTIDE SEQUENCE [LARGE SCALE GENOMIC DNA]</scope>
    <source>
        <strain evidence="10 12">DSM 25227</strain>
    </source>
</reference>
<dbReference type="PROSITE" id="PS51318">
    <property type="entry name" value="TAT"/>
    <property type="match status" value="1"/>
</dbReference>
<evidence type="ECO:0000256" key="1">
    <source>
        <dbReference type="ARBA" id="ARBA00001947"/>
    </source>
</evidence>
<sequence>MTDRRKILAGTAAFAALAALGACRDTRTATAAPGGFPIELSPEEWRARLTEAEFAVLRQEQTEPPFSSPLNENRAVGTYVCVGCANPVYASDTKYDSGTGWPSFWQPISSQAVGTKPDYKLILPRTEVHCARCGGHLGHVFDDGPPPTGKRHCINGIALDFVAA</sequence>
<comment type="cofactor">
    <cofactor evidence="1">
        <name>Zn(2+)</name>
        <dbReference type="ChEBI" id="CHEBI:29105"/>
    </cofactor>
</comment>
<dbReference type="PANTHER" id="PTHR10173">
    <property type="entry name" value="METHIONINE SULFOXIDE REDUCTASE"/>
    <property type="match status" value="1"/>
</dbReference>
<dbReference type="PROSITE" id="PS51790">
    <property type="entry name" value="MSRB"/>
    <property type="match status" value="1"/>
</dbReference>
<dbReference type="GO" id="GO:0046872">
    <property type="term" value="F:metal ion binding"/>
    <property type="evidence" value="ECO:0007669"/>
    <property type="project" value="UniProtKB-KW"/>
</dbReference>
<dbReference type="FunFam" id="2.170.150.20:FF:000001">
    <property type="entry name" value="Peptide methionine sulfoxide reductase MsrB"/>
    <property type="match status" value="1"/>
</dbReference>
<evidence type="ECO:0000313" key="9">
    <source>
        <dbReference type="EMBL" id="PWJ22484.1"/>
    </source>
</evidence>
<dbReference type="InterPro" id="IPR011057">
    <property type="entry name" value="Mss4-like_sf"/>
</dbReference>
<dbReference type="RefSeq" id="WP_109563033.1">
    <property type="nucleotide sequence ID" value="NZ_QGDJ01000001.1"/>
</dbReference>
<protein>
    <recommendedName>
        <fullName evidence="3">peptide-methionine (R)-S-oxide reductase</fullName>
        <ecNumber evidence="3">1.8.4.12</ecNumber>
    </recommendedName>
</protein>
<evidence type="ECO:0000313" key="10">
    <source>
        <dbReference type="EMBL" id="SSA38762.1"/>
    </source>
</evidence>
<keyword evidence="5" id="KW-0862">Zinc</keyword>
<evidence type="ECO:0000256" key="2">
    <source>
        <dbReference type="ARBA" id="ARBA00007174"/>
    </source>
</evidence>
<evidence type="ECO:0000256" key="7">
    <source>
        <dbReference type="ARBA" id="ARBA00048488"/>
    </source>
</evidence>
<dbReference type="EMBL" id="QGDJ01000001">
    <property type="protein sequence ID" value="PWJ22484.1"/>
    <property type="molecule type" value="Genomic_DNA"/>
</dbReference>
<dbReference type="OrthoDB" id="9785497at2"/>
<gene>
    <name evidence="9" type="ORF">BCF38_101898</name>
    <name evidence="10" type="ORF">SAMN05421539_101898</name>
</gene>
<dbReference type="EMBL" id="UETC01000001">
    <property type="protein sequence ID" value="SSA38762.1"/>
    <property type="molecule type" value="Genomic_DNA"/>
</dbReference>
<dbReference type="GO" id="GO:0030091">
    <property type="term" value="P:protein repair"/>
    <property type="evidence" value="ECO:0007669"/>
    <property type="project" value="InterPro"/>
</dbReference>
<reference evidence="9 11" key="2">
    <citation type="submission" date="2018-03" db="EMBL/GenBank/DDBJ databases">
        <title>Genomic Encyclopedia of Archaeal and Bacterial Type Strains, Phase II (KMG-II): from individual species to whole genera.</title>
        <authorList>
            <person name="Goeker M."/>
        </authorList>
    </citation>
    <scope>NUCLEOTIDE SEQUENCE [LARGE SCALE GENOMIC DNA]</scope>
    <source>
        <strain evidence="9 11">DSM 25227</strain>
    </source>
</reference>
<evidence type="ECO:0000313" key="12">
    <source>
        <dbReference type="Proteomes" id="UP000251571"/>
    </source>
</evidence>
<dbReference type="InterPro" id="IPR028427">
    <property type="entry name" value="Met_Sox_Rdtase_MsrB"/>
</dbReference>
<keyword evidence="11" id="KW-1185">Reference proteome</keyword>
<evidence type="ECO:0000259" key="8">
    <source>
        <dbReference type="PROSITE" id="PS51790"/>
    </source>
</evidence>
<dbReference type="GO" id="GO:0033743">
    <property type="term" value="F:peptide-methionine (R)-S-oxide reductase activity"/>
    <property type="evidence" value="ECO:0007669"/>
    <property type="project" value="UniProtKB-EC"/>
</dbReference>
<dbReference type="GO" id="GO:0005737">
    <property type="term" value="C:cytoplasm"/>
    <property type="evidence" value="ECO:0007669"/>
    <property type="project" value="TreeGrafter"/>
</dbReference>
<dbReference type="EC" id="1.8.4.12" evidence="3"/>
<comment type="similarity">
    <text evidence="2">Belongs to the MsrB Met sulfoxide reductase family.</text>
</comment>
<comment type="catalytic activity">
    <reaction evidence="7">
        <text>L-methionyl-[protein] + [thioredoxin]-disulfide + H2O = L-methionyl-(R)-S-oxide-[protein] + [thioredoxin]-dithiol</text>
        <dbReference type="Rhea" id="RHEA:24164"/>
        <dbReference type="Rhea" id="RHEA-COMP:10698"/>
        <dbReference type="Rhea" id="RHEA-COMP:10700"/>
        <dbReference type="Rhea" id="RHEA-COMP:12313"/>
        <dbReference type="Rhea" id="RHEA-COMP:12314"/>
        <dbReference type="ChEBI" id="CHEBI:15377"/>
        <dbReference type="ChEBI" id="CHEBI:16044"/>
        <dbReference type="ChEBI" id="CHEBI:29950"/>
        <dbReference type="ChEBI" id="CHEBI:45764"/>
        <dbReference type="ChEBI" id="CHEBI:50058"/>
        <dbReference type="EC" id="1.8.4.12"/>
    </reaction>
</comment>
<dbReference type="NCBIfam" id="TIGR00357">
    <property type="entry name" value="peptide-methionine (R)-S-oxide reductase MsrB"/>
    <property type="match status" value="1"/>
</dbReference>
<dbReference type="GO" id="GO:0006979">
    <property type="term" value="P:response to oxidative stress"/>
    <property type="evidence" value="ECO:0007669"/>
    <property type="project" value="InterPro"/>
</dbReference>
<evidence type="ECO:0000256" key="5">
    <source>
        <dbReference type="ARBA" id="ARBA00022833"/>
    </source>
</evidence>
<dbReference type="Proteomes" id="UP000245839">
    <property type="component" value="Unassembled WGS sequence"/>
</dbReference>
<dbReference type="Gene3D" id="2.170.150.20">
    <property type="entry name" value="Peptide methionine sulfoxide reductase"/>
    <property type="match status" value="1"/>
</dbReference>
<proteinExistence type="inferred from homology"/>
<evidence type="ECO:0000256" key="4">
    <source>
        <dbReference type="ARBA" id="ARBA00022723"/>
    </source>
</evidence>
<accession>A0A2Y9BWB0</accession>
<keyword evidence="6" id="KW-0560">Oxidoreductase</keyword>
<evidence type="ECO:0000313" key="11">
    <source>
        <dbReference type="Proteomes" id="UP000245839"/>
    </source>
</evidence>
<organism evidence="10 12">
    <name type="scientific">Jannaschia seohaensis</name>
    <dbReference type="NCBI Taxonomy" id="475081"/>
    <lineage>
        <taxon>Bacteria</taxon>
        <taxon>Pseudomonadati</taxon>
        <taxon>Pseudomonadota</taxon>
        <taxon>Alphaproteobacteria</taxon>
        <taxon>Rhodobacterales</taxon>
        <taxon>Roseobacteraceae</taxon>
        <taxon>Jannaschia</taxon>
    </lineage>
</organism>
<dbReference type="Pfam" id="PF01641">
    <property type="entry name" value="SelR"/>
    <property type="match status" value="1"/>
</dbReference>
<dbReference type="PROSITE" id="PS51257">
    <property type="entry name" value="PROKAR_LIPOPROTEIN"/>
    <property type="match status" value="1"/>
</dbReference>
<dbReference type="PANTHER" id="PTHR10173:SF57">
    <property type="entry name" value="PEPTIDE-METHIONINE (R)-S-OXIDE REDUCTASE"/>
    <property type="match status" value="1"/>
</dbReference>
<dbReference type="InterPro" id="IPR006311">
    <property type="entry name" value="TAT_signal"/>
</dbReference>
<feature type="domain" description="MsrB" evidence="8">
    <location>
        <begin position="42"/>
        <end position="164"/>
    </location>
</feature>